<feature type="transmembrane region" description="Helical" evidence="1">
    <location>
        <begin position="287"/>
        <end position="306"/>
    </location>
</feature>
<feature type="transmembrane region" description="Helical" evidence="1">
    <location>
        <begin position="12"/>
        <end position="37"/>
    </location>
</feature>
<feature type="transmembrane region" description="Helical" evidence="1">
    <location>
        <begin position="398"/>
        <end position="427"/>
    </location>
</feature>
<protein>
    <recommendedName>
        <fullName evidence="4">DUF2029 domain-containing protein</fullName>
    </recommendedName>
</protein>
<evidence type="ECO:0000256" key="1">
    <source>
        <dbReference type="SAM" id="Phobius"/>
    </source>
</evidence>
<organism evidence="2 3">
    <name type="scientific">Nonomuraea rosea</name>
    <dbReference type="NCBI Taxonomy" id="638574"/>
    <lineage>
        <taxon>Bacteria</taxon>
        <taxon>Bacillati</taxon>
        <taxon>Actinomycetota</taxon>
        <taxon>Actinomycetes</taxon>
        <taxon>Streptosporangiales</taxon>
        <taxon>Streptosporangiaceae</taxon>
        <taxon>Nonomuraea</taxon>
    </lineage>
</organism>
<sequence>MTRDSGKAGRLGRVATAGIAASVLLTILIGALGPSAMVPPLAGPSWQPPFSLAVHPGGYLVIALGAAAVTLGGAGLAAGLAALARGWTFRADLWLAAGIAAVAVLAFLPPSGSADHLNYAAYGRLAALGYDPYTVPPDGLPGDPVTGAVAEWGGVTSVYGPVATAVQAVAALVGGDSVRLIVFVLAVVNAAAYIVTGLLLYRSAADGTRRRQVALLWAVNPLLIYQLAAGMHVDTLAILCMVAALVCGAAGRPVRSGLLLGLGVGVKATAGLVALGPAWELRRSPRTLAVVAGSAVAAAGIVYALAGPQAFDQVGAAGRRVSLAVPWSLVKRGLQQAFGPGAYTVWIQVGSLLLFAGLAVLLVRVFSRAALQAAEVAVAVTVAWLFAAPYALPWYDGLAFALLALAFHPVLAAFMTARVILLSLAYLPARQAGQPPGAQEWLVEVVRANVVPWLLMALTAALVWWAWRAGQSGDRAAEARSG</sequence>
<evidence type="ECO:0000313" key="3">
    <source>
        <dbReference type="Proteomes" id="UP001500630"/>
    </source>
</evidence>
<name>A0ABP6ZG73_9ACTN</name>
<keyword evidence="1" id="KW-0472">Membrane</keyword>
<comment type="caution">
    <text evidence="2">The sequence shown here is derived from an EMBL/GenBank/DDBJ whole genome shotgun (WGS) entry which is preliminary data.</text>
</comment>
<gene>
    <name evidence="2" type="ORF">GCM10022419_110570</name>
</gene>
<feature type="transmembrane region" description="Helical" evidence="1">
    <location>
        <begin position="222"/>
        <end position="251"/>
    </location>
</feature>
<feature type="transmembrane region" description="Helical" evidence="1">
    <location>
        <begin position="180"/>
        <end position="201"/>
    </location>
</feature>
<feature type="transmembrane region" description="Helical" evidence="1">
    <location>
        <begin position="448"/>
        <end position="467"/>
    </location>
</feature>
<evidence type="ECO:0000313" key="2">
    <source>
        <dbReference type="EMBL" id="GAA3607554.1"/>
    </source>
</evidence>
<proteinExistence type="predicted"/>
<dbReference type="Proteomes" id="UP001500630">
    <property type="component" value="Unassembled WGS sequence"/>
</dbReference>
<feature type="transmembrane region" description="Helical" evidence="1">
    <location>
        <begin position="345"/>
        <end position="366"/>
    </location>
</feature>
<keyword evidence="1" id="KW-1133">Transmembrane helix</keyword>
<dbReference type="Pfam" id="PF26314">
    <property type="entry name" value="MptA_B_family"/>
    <property type="match status" value="1"/>
</dbReference>
<accession>A0ABP6ZG73</accession>
<evidence type="ECO:0008006" key="4">
    <source>
        <dbReference type="Google" id="ProtNLM"/>
    </source>
</evidence>
<reference evidence="3" key="1">
    <citation type="journal article" date="2019" name="Int. J. Syst. Evol. Microbiol.">
        <title>The Global Catalogue of Microorganisms (GCM) 10K type strain sequencing project: providing services to taxonomists for standard genome sequencing and annotation.</title>
        <authorList>
            <consortium name="The Broad Institute Genomics Platform"/>
            <consortium name="The Broad Institute Genome Sequencing Center for Infectious Disease"/>
            <person name="Wu L."/>
            <person name="Ma J."/>
        </authorList>
    </citation>
    <scope>NUCLEOTIDE SEQUENCE [LARGE SCALE GENOMIC DNA]</scope>
    <source>
        <strain evidence="3">JCM 17326</strain>
    </source>
</reference>
<feature type="transmembrane region" description="Helical" evidence="1">
    <location>
        <begin position="257"/>
        <end position="275"/>
    </location>
</feature>
<keyword evidence="3" id="KW-1185">Reference proteome</keyword>
<feature type="transmembrane region" description="Helical" evidence="1">
    <location>
        <begin position="57"/>
        <end position="84"/>
    </location>
</feature>
<dbReference type="EMBL" id="BAABDQ010000043">
    <property type="protein sequence ID" value="GAA3607554.1"/>
    <property type="molecule type" value="Genomic_DNA"/>
</dbReference>
<dbReference type="RefSeq" id="WP_345574974.1">
    <property type="nucleotide sequence ID" value="NZ_BAABDQ010000043.1"/>
</dbReference>
<keyword evidence="1" id="KW-0812">Transmembrane</keyword>
<feature type="transmembrane region" description="Helical" evidence="1">
    <location>
        <begin position="91"/>
        <end position="108"/>
    </location>
</feature>
<feature type="transmembrane region" description="Helical" evidence="1">
    <location>
        <begin position="373"/>
        <end position="392"/>
    </location>
</feature>